<dbReference type="Proteomes" id="UP001732700">
    <property type="component" value="Chromosome 6A"/>
</dbReference>
<organism evidence="1 2">
    <name type="scientific">Avena sativa</name>
    <name type="common">Oat</name>
    <dbReference type="NCBI Taxonomy" id="4498"/>
    <lineage>
        <taxon>Eukaryota</taxon>
        <taxon>Viridiplantae</taxon>
        <taxon>Streptophyta</taxon>
        <taxon>Embryophyta</taxon>
        <taxon>Tracheophyta</taxon>
        <taxon>Spermatophyta</taxon>
        <taxon>Magnoliopsida</taxon>
        <taxon>Liliopsida</taxon>
        <taxon>Poales</taxon>
        <taxon>Poaceae</taxon>
        <taxon>BOP clade</taxon>
        <taxon>Pooideae</taxon>
        <taxon>Poodae</taxon>
        <taxon>Poeae</taxon>
        <taxon>Poeae Chloroplast Group 1 (Aveneae type)</taxon>
        <taxon>Aveninae</taxon>
        <taxon>Avena</taxon>
    </lineage>
</organism>
<proteinExistence type="predicted"/>
<accession>A0ACD5YXX9</accession>
<name>A0ACD5YXX9_AVESA</name>
<sequence>MGCVSSTFLEDDERRIIGVSASSSSASHIVSLTSSTYGILTYNPTSDDHPKSAPPPPPPPPPPLSLPSRSKPKPPADAQQEDETTPQPEHTEVINSWELMAGLSTPAKSKPAASPRRPDTKEPDAKPRRCIRFPLRPIDGNISVPAHTHTARLPPVHVPTTPPPPHQHRCHPPHGVVLYTTTLRALRATFEACNAVRAALQSHGVAFRERDVSMDRGLRDELRALLPPPLPLTLPRLFVRGRHVGGAEEVLRMDEVGALGPLLDGLPRARPGGRCCDGCGGMRFLPCFDCSGSRKVVVAAGAGAAVKGRRERGVLVRCGECNENGLVLCPICS</sequence>
<dbReference type="EnsemblPlants" id="AVESA.00010b.r2.6AG1061770.1">
    <property type="protein sequence ID" value="AVESA.00010b.r2.6AG1061770.1.CDS.1"/>
    <property type="gene ID" value="AVESA.00010b.r2.6AG1061770"/>
</dbReference>
<reference evidence="1" key="1">
    <citation type="submission" date="2021-05" db="EMBL/GenBank/DDBJ databases">
        <authorList>
            <person name="Scholz U."/>
            <person name="Mascher M."/>
            <person name="Fiebig A."/>
        </authorList>
    </citation>
    <scope>NUCLEOTIDE SEQUENCE [LARGE SCALE GENOMIC DNA]</scope>
</reference>
<keyword evidence="2" id="KW-1185">Reference proteome</keyword>
<protein>
    <submittedName>
        <fullName evidence="1">Uncharacterized protein</fullName>
    </submittedName>
</protein>
<reference evidence="1" key="2">
    <citation type="submission" date="2025-09" db="UniProtKB">
        <authorList>
            <consortium name="EnsemblPlants"/>
        </authorList>
    </citation>
    <scope>IDENTIFICATION</scope>
</reference>
<evidence type="ECO:0000313" key="1">
    <source>
        <dbReference type="EnsemblPlants" id="AVESA.00010b.r2.6AG1061770.1.CDS.1"/>
    </source>
</evidence>
<evidence type="ECO:0000313" key="2">
    <source>
        <dbReference type="Proteomes" id="UP001732700"/>
    </source>
</evidence>